<reference evidence="6" key="1">
    <citation type="journal article" date="2019" name="Int. J. Syst. Evol. Microbiol.">
        <title>The Global Catalogue of Microorganisms (GCM) 10K type strain sequencing project: providing services to taxonomists for standard genome sequencing and annotation.</title>
        <authorList>
            <consortium name="The Broad Institute Genomics Platform"/>
            <consortium name="The Broad Institute Genome Sequencing Center for Infectious Disease"/>
            <person name="Wu L."/>
            <person name="Ma J."/>
        </authorList>
    </citation>
    <scope>NUCLEOTIDE SEQUENCE [LARGE SCALE GENOMIC DNA]</scope>
    <source>
        <strain evidence="6">JCM 17906</strain>
    </source>
</reference>
<dbReference type="Pfam" id="PF18317">
    <property type="entry name" value="SDH_C"/>
    <property type="match status" value="1"/>
</dbReference>
<accession>A0ABP8RXH6</accession>
<evidence type="ECO:0000256" key="1">
    <source>
        <dbReference type="ARBA" id="ARBA00004871"/>
    </source>
</evidence>
<comment type="caution">
    <text evidence="5">The sequence shown here is derived from an EMBL/GenBank/DDBJ whole genome shotgun (WGS) entry which is preliminary data.</text>
</comment>
<feature type="domain" description="SDH C-terminal" evidence="4">
    <location>
        <begin position="238"/>
        <end position="267"/>
    </location>
</feature>
<evidence type="ECO:0000313" key="6">
    <source>
        <dbReference type="Proteomes" id="UP001501598"/>
    </source>
</evidence>
<dbReference type="SUPFAM" id="SSF51735">
    <property type="entry name" value="NAD(P)-binding Rossmann-fold domains"/>
    <property type="match status" value="1"/>
</dbReference>
<dbReference type="InterPro" id="IPR046346">
    <property type="entry name" value="Aminoacid_DH-like_N_sf"/>
</dbReference>
<evidence type="ECO:0000259" key="3">
    <source>
        <dbReference type="Pfam" id="PF08501"/>
    </source>
</evidence>
<dbReference type="Gene3D" id="3.40.50.10860">
    <property type="entry name" value="Leucine Dehydrogenase, chain A, domain 1"/>
    <property type="match status" value="1"/>
</dbReference>
<dbReference type="Proteomes" id="UP001501598">
    <property type="component" value="Unassembled WGS sequence"/>
</dbReference>
<protein>
    <submittedName>
        <fullName evidence="5">Shikimate dehydrogenase</fullName>
    </submittedName>
</protein>
<dbReference type="Pfam" id="PF08501">
    <property type="entry name" value="Shikimate_dh_N"/>
    <property type="match status" value="1"/>
</dbReference>
<dbReference type="PANTHER" id="PTHR21089">
    <property type="entry name" value="SHIKIMATE DEHYDROGENASE"/>
    <property type="match status" value="1"/>
</dbReference>
<dbReference type="NCBIfam" id="NF001311">
    <property type="entry name" value="PRK00258.1-3"/>
    <property type="match status" value="1"/>
</dbReference>
<dbReference type="SUPFAM" id="SSF53223">
    <property type="entry name" value="Aminoacid dehydrogenase-like, N-terminal domain"/>
    <property type="match status" value="1"/>
</dbReference>
<dbReference type="InterPro" id="IPR041121">
    <property type="entry name" value="SDH_C"/>
</dbReference>
<evidence type="ECO:0000313" key="5">
    <source>
        <dbReference type="EMBL" id="GAA4552316.1"/>
    </source>
</evidence>
<evidence type="ECO:0000256" key="2">
    <source>
        <dbReference type="ARBA" id="ARBA00023141"/>
    </source>
</evidence>
<dbReference type="EMBL" id="BAABGT010000071">
    <property type="protein sequence ID" value="GAA4552316.1"/>
    <property type="molecule type" value="Genomic_DNA"/>
</dbReference>
<dbReference type="Gene3D" id="3.40.50.720">
    <property type="entry name" value="NAD(P)-binding Rossmann-like Domain"/>
    <property type="match status" value="1"/>
</dbReference>
<keyword evidence="2" id="KW-0057">Aromatic amino acid biosynthesis</keyword>
<name>A0ABP8RXH6_9PSEU</name>
<dbReference type="InterPro" id="IPR013708">
    <property type="entry name" value="Shikimate_DH-bd_N"/>
</dbReference>
<feature type="domain" description="Shikimate dehydrogenase substrate binding N-terminal" evidence="3">
    <location>
        <begin position="2"/>
        <end position="83"/>
    </location>
</feature>
<organism evidence="5 6">
    <name type="scientific">Pseudonocardia xishanensis</name>
    <dbReference type="NCBI Taxonomy" id="630995"/>
    <lineage>
        <taxon>Bacteria</taxon>
        <taxon>Bacillati</taxon>
        <taxon>Actinomycetota</taxon>
        <taxon>Actinomycetes</taxon>
        <taxon>Pseudonocardiales</taxon>
        <taxon>Pseudonocardiaceae</taxon>
        <taxon>Pseudonocardia</taxon>
    </lineage>
</organism>
<comment type="pathway">
    <text evidence="1">Metabolic intermediate biosynthesis; chorismate biosynthesis; chorismate from D-erythrose 4-phosphate and phosphoenolpyruvate: step 4/7.</text>
</comment>
<keyword evidence="2" id="KW-0028">Amino-acid biosynthesis</keyword>
<gene>
    <name evidence="5" type="ORF">GCM10023175_45860</name>
</gene>
<keyword evidence="6" id="KW-1185">Reference proteome</keyword>
<dbReference type="PANTHER" id="PTHR21089:SF1">
    <property type="entry name" value="BIFUNCTIONAL 3-DEHYDROQUINATE DEHYDRATASE_SHIKIMATE DEHYDROGENASE, CHLOROPLASTIC"/>
    <property type="match status" value="1"/>
</dbReference>
<proteinExistence type="predicted"/>
<evidence type="ECO:0000259" key="4">
    <source>
        <dbReference type="Pfam" id="PF18317"/>
    </source>
</evidence>
<sequence>MLGTPIRHSLSPVLHRAAYAALGLPEWSYEAIEVTEDGLPAFVDELGAEWAGLSLTMPLKRVALEVADSVSALAEATGAANTLVLGPQGRRADNTDVRGIVQALREVGVREIEHAVVLGAGGTAQAALAALAELGSSDPVVLVRDPRRAGGLLAAAERLDVRPAVRGLLTGADTDTEAAARLLGGADVVVSTLPAGAGDALAGARWRPGAAVLDVVYAPWPTALAAGAAVGGCRIASGLDVLLHQAVAQVELMTGLPGPVEAMRTALHAATDTAAR</sequence>
<dbReference type="InterPro" id="IPR036291">
    <property type="entry name" value="NAD(P)-bd_dom_sf"/>
</dbReference>
<dbReference type="InterPro" id="IPR022893">
    <property type="entry name" value="Shikimate_DH_fam"/>
</dbReference>